<evidence type="ECO:0000313" key="5">
    <source>
        <dbReference type="EMBL" id="OAE25186.1"/>
    </source>
</evidence>
<dbReference type="InterPro" id="IPR001878">
    <property type="entry name" value="Znf_CCHC"/>
</dbReference>
<keyword evidence="1" id="KW-0479">Metal-binding</keyword>
<feature type="region of interest" description="Disordered" evidence="3">
    <location>
        <begin position="35"/>
        <end position="84"/>
    </location>
</feature>
<reference evidence="5" key="1">
    <citation type="submission" date="2016-03" db="EMBL/GenBank/DDBJ databases">
        <title>Mechanisms controlling the formation of the plant cell surface in tip-growing cells are functionally conserved among land plants.</title>
        <authorList>
            <person name="Honkanen S."/>
            <person name="Jones V.A."/>
            <person name="Morieri G."/>
            <person name="Champion C."/>
            <person name="Hetherington A.J."/>
            <person name="Kelly S."/>
            <person name="Saint-Marcoux D."/>
            <person name="Proust H."/>
            <person name="Prescott H."/>
            <person name="Dolan L."/>
        </authorList>
    </citation>
    <scope>NUCLEOTIDE SEQUENCE [LARGE SCALE GENOMIC DNA]</scope>
    <source>
        <tissue evidence="5">Whole gametophyte</tissue>
    </source>
</reference>
<dbReference type="PROSITE" id="PS50158">
    <property type="entry name" value="ZF_CCHC"/>
    <property type="match status" value="1"/>
</dbReference>
<keyword evidence="1" id="KW-0862">Zinc</keyword>
<keyword evidence="2" id="KW-0175">Coiled coil</keyword>
<sequence length="252" mass="28376">MPSEEARRPLGHGRRHAAAAKMLVTEKCLASKQVPFDDSTSGQESAAQRTLDLASSAQTQLEQPAADEGRKEDTRVPSAQTPLAQAPSTIVVWAEILGTEDDTGSEEEEVKSVREEVVRQTRLLEQSELARKANEELLRRLQSQCDKLRAQRAEAELQLVKFEGHNRRATDRTREESVILIKIKDVKIIGYKEKSKFRSKYLDRKTMVCWRCGKSDHVKKNCRVKTKGVDPSSANVTQDFDANEDDLLEDSL</sequence>
<evidence type="ECO:0000256" key="1">
    <source>
        <dbReference type="PROSITE-ProRule" id="PRU00047"/>
    </source>
</evidence>
<evidence type="ECO:0000259" key="4">
    <source>
        <dbReference type="PROSITE" id="PS50158"/>
    </source>
</evidence>
<feature type="coiled-coil region" evidence="2">
    <location>
        <begin position="124"/>
        <end position="165"/>
    </location>
</feature>
<keyword evidence="6" id="KW-1185">Reference proteome</keyword>
<dbReference type="AlphaFoldDB" id="A0A176VZ65"/>
<evidence type="ECO:0000256" key="3">
    <source>
        <dbReference type="SAM" id="MobiDB-lite"/>
    </source>
</evidence>
<dbReference type="SMART" id="SM00343">
    <property type="entry name" value="ZnF_C2HC"/>
    <property type="match status" value="1"/>
</dbReference>
<feature type="domain" description="CCHC-type" evidence="4">
    <location>
        <begin position="209"/>
        <end position="223"/>
    </location>
</feature>
<dbReference type="InterPro" id="IPR036875">
    <property type="entry name" value="Znf_CCHC_sf"/>
</dbReference>
<dbReference type="GO" id="GO:0008270">
    <property type="term" value="F:zinc ion binding"/>
    <property type="evidence" value="ECO:0007669"/>
    <property type="project" value="UniProtKB-KW"/>
</dbReference>
<keyword evidence="1" id="KW-0863">Zinc-finger</keyword>
<name>A0A176VZ65_MARPO</name>
<evidence type="ECO:0000313" key="6">
    <source>
        <dbReference type="Proteomes" id="UP000077202"/>
    </source>
</evidence>
<dbReference type="GO" id="GO:0003676">
    <property type="term" value="F:nucleic acid binding"/>
    <property type="evidence" value="ECO:0007669"/>
    <property type="project" value="InterPro"/>
</dbReference>
<evidence type="ECO:0000256" key="2">
    <source>
        <dbReference type="SAM" id="Coils"/>
    </source>
</evidence>
<feature type="compositionally biased region" description="Polar residues" evidence="3">
    <location>
        <begin position="38"/>
        <end position="62"/>
    </location>
</feature>
<feature type="compositionally biased region" description="Acidic residues" evidence="3">
    <location>
        <begin position="241"/>
        <end position="252"/>
    </location>
</feature>
<protein>
    <recommendedName>
        <fullName evidence="4">CCHC-type domain-containing protein</fullName>
    </recommendedName>
</protein>
<dbReference type="EMBL" id="LVLJ01002390">
    <property type="protein sequence ID" value="OAE25186.1"/>
    <property type="molecule type" value="Genomic_DNA"/>
</dbReference>
<accession>A0A176VZ65</accession>
<dbReference type="Proteomes" id="UP000077202">
    <property type="component" value="Unassembled WGS sequence"/>
</dbReference>
<comment type="caution">
    <text evidence="5">The sequence shown here is derived from an EMBL/GenBank/DDBJ whole genome shotgun (WGS) entry which is preliminary data.</text>
</comment>
<feature type="region of interest" description="Disordered" evidence="3">
    <location>
        <begin position="227"/>
        <end position="252"/>
    </location>
</feature>
<dbReference type="SUPFAM" id="SSF57756">
    <property type="entry name" value="Retrovirus zinc finger-like domains"/>
    <property type="match status" value="1"/>
</dbReference>
<gene>
    <name evidence="5" type="ORF">AXG93_4207s1030</name>
</gene>
<organism evidence="5 6">
    <name type="scientific">Marchantia polymorpha subsp. ruderalis</name>
    <dbReference type="NCBI Taxonomy" id="1480154"/>
    <lineage>
        <taxon>Eukaryota</taxon>
        <taxon>Viridiplantae</taxon>
        <taxon>Streptophyta</taxon>
        <taxon>Embryophyta</taxon>
        <taxon>Marchantiophyta</taxon>
        <taxon>Marchantiopsida</taxon>
        <taxon>Marchantiidae</taxon>
        <taxon>Marchantiales</taxon>
        <taxon>Marchantiaceae</taxon>
        <taxon>Marchantia</taxon>
    </lineage>
</organism>
<proteinExistence type="predicted"/>